<gene>
    <name evidence="2" type="ORF">MCOR33_001086</name>
</gene>
<evidence type="ECO:0000313" key="3">
    <source>
        <dbReference type="Proteomes" id="UP001059893"/>
    </source>
</evidence>
<organism evidence="2 3">
    <name type="scientific">Pyricularia grisea</name>
    <name type="common">Crabgrass-specific blast fungus</name>
    <name type="synonym">Magnaporthe grisea</name>
    <dbReference type="NCBI Taxonomy" id="148305"/>
    <lineage>
        <taxon>Eukaryota</taxon>
        <taxon>Fungi</taxon>
        <taxon>Dikarya</taxon>
        <taxon>Ascomycota</taxon>
        <taxon>Pezizomycotina</taxon>
        <taxon>Sordariomycetes</taxon>
        <taxon>Sordariomycetidae</taxon>
        <taxon>Magnaporthales</taxon>
        <taxon>Pyriculariaceae</taxon>
        <taxon>Pyricularia</taxon>
    </lineage>
</organism>
<reference evidence="2" key="1">
    <citation type="submission" date="2021-01" db="EMBL/GenBank/DDBJ databases">
        <title>Deciphering the adaptive evolutionary patterns associated with biogeogrpahic diversity in the finger millet blast pathogen Magnaporthe oryzae in Eastern Africa.</title>
        <authorList>
            <person name="Onyema G."/>
            <person name="Shittu T.A."/>
            <person name="Dodsworth S."/>
            <person name="Devilliers S."/>
            <person name="Muthumeenakshi S."/>
            <person name="Sreenivasaprasad S."/>
        </authorList>
    </citation>
    <scope>NUCLEOTIDE SEQUENCE</scope>
    <source>
        <strain evidence="2">D15/s37</strain>
    </source>
</reference>
<accession>A0ABQ8NYE2</accession>
<evidence type="ECO:0000256" key="1">
    <source>
        <dbReference type="SAM" id="MobiDB-lite"/>
    </source>
</evidence>
<dbReference type="Proteomes" id="UP001059893">
    <property type="component" value="Unassembled WGS sequence"/>
</dbReference>
<proteinExistence type="predicted"/>
<dbReference type="EMBL" id="JABSND010000009">
    <property type="protein sequence ID" value="KAI6303917.1"/>
    <property type="molecule type" value="Genomic_DNA"/>
</dbReference>
<evidence type="ECO:0000313" key="2">
    <source>
        <dbReference type="EMBL" id="KAI6303917.1"/>
    </source>
</evidence>
<feature type="region of interest" description="Disordered" evidence="1">
    <location>
        <begin position="1"/>
        <end position="44"/>
    </location>
</feature>
<name>A0ABQ8NYE2_PYRGI</name>
<keyword evidence="3" id="KW-1185">Reference proteome</keyword>
<comment type="caution">
    <text evidence="2">The sequence shown here is derived from an EMBL/GenBank/DDBJ whole genome shotgun (WGS) entry which is preliminary data.</text>
</comment>
<protein>
    <submittedName>
        <fullName evidence="2">Uncharacterized protein</fullName>
    </submittedName>
</protein>
<feature type="compositionally biased region" description="Polar residues" evidence="1">
    <location>
        <begin position="1"/>
        <end position="24"/>
    </location>
</feature>
<sequence length="212" mass="23394">MHHSQSKISPQQRQPTLNLAQCVTRSPPRKGEQRTRTRSNHSATTSLKMLLNHTNGPITSLILLLALLLPTVSAHGKIEGNLQCGVWMAPLEADTAAKRIMLHTVAEAAIHRLCHADRADCLGSADLLHNFCFDEEWSDDGSTHVMIDISTRNGVRQDKIDVHDCLELFGNVLKGCVESKWQEGTFTDVNGDRIVNIVYEQECDSSPTGLCG</sequence>